<name>A0A4Q1SIZ9_9BACT</name>
<evidence type="ECO:0000259" key="9">
    <source>
        <dbReference type="Pfam" id="PF00185"/>
    </source>
</evidence>
<sequence>MPTLRESGKSAAVRPAAAEPLPAPVKENRVAAGSVLQVGDLSLEEVGAILALADELEAEDAAKRAERLYKRRVSLLFYESSTRTRTSFELAAKALGADTSLVSAQSSSIEKGESLKDTGITLKALGAECIILRSPYSGSAQLLADVTGLPVLNAGDGMHEHPSQALLDLRTILQKLGKAGKPVSATLLEGVTVTICGDIFHSRVARSNAQLLPRLGAHVILCGPTQLLPELAASMGPGLSIERDFDKALEQSQVVMMLRIQAERLAGLSLDLEEYKSRYQANAERMAAHAPKAVIMHPGPMIRGLEITSEVADGPQAVIAEQVHNGLAIRMALVDRALSRHAAGGAAKTVAKAPAKAAAQGAAKSKKGRAE</sequence>
<feature type="binding site" evidence="7">
    <location>
        <position position="164"/>
    </location>
    <ligand>
        <name>carbamoyl phosphate</name>
        <dbReference type="ChEBI" id="CHEBI:58228"/>
    </ligand>
</feature>
<accession>A0A4Q1SIZ9</accession>
<dbReference type="InterPro" id="IPR006131">
    <property type="entry name" value="Asp_carbamoyltransf_Asp/Orn-bd"/>
</dbReference>
<feature type="binding site" evidence="7">
    <location>
        <position position="133"/>
    </location>
    <ligand>
        <name>carbamoyl phosphate</name>
        <dbReference type="ChEBI" id="CHEBI:58228"/>
    </ligand>
</feature>
<dbReference type="SUPFAM" id="SSF53671">
    <property type="entry name" value="Aspartate/ornithine carbamoyltransferase"/>
    <property type="match status" value="1"/>
</dbReference>
<protein>
    <recommendedName>
        <fullName evidence="7">Aspartate carbamoyltransferase</fullName>
        <ecNumber evidence="7">2.1.3.2</ecNumber>
    </recommendedName>
    <alternativeName>
        <fullName evidence="7">Aspartate transcarbamylase</fullName>
        <shortName evidence="7">ATCase</shortName>
    </alternativeName>
</protein>
<keyword evidence="4 7" id="KW-0665">Pyrimidine biosynthesis</keyword>
<keyword evidence="12" id="KW-1185">Reference proteome</keyword>
<dbReference type="InterPro" id="IPR002082">
    <property type="entry name" value="Asp_carbamoyltransf"/>
</dbReference>
<dbReference type="Proteomes" id="UP000290253">
    <property type="component" value="Unassembled WGS sequence"/>
</dbReference>
<dbReference type="InterPro" id="IPR006130">
    <property type="entry name" value="Asp/Orn_carbamoylTrfase"/>
</dbReference>
<feature type="binding site" evidence="7">
    <location>
        <position position="161"/>
    </location>
    <ligand>
        <name>carbamoyl phosphate</name>
        <dbReference type="ChEBI" id="CHEBI:58228"/>
    </ligand>
</feature>
<dbReference type="AlphaFoldDB" id="A0A4Q1SIZ9"/>
<dbReference type="GO" id="GO:0005829">
    <property type="term" value="C:cytosol"/>
    <property type="evidence" value="ECO:0007669"/>
    <property type="project" value="TreeGrafter"/>
</dbReference>
<feature type="compositionally biased region" description="Low complexity" evidence="8">
    <location>
        <begin position="348"/>
        <end position="363"/>
    </location>
</feature>
<dbReference type="NCBIfam" id="NF002032">
    <property type="entry name" value="PRK00856.1"/>
    <property type="match status" value="1"/>
</dbReference>
<dbReference type="GO" id="GO:0004070">
    <property type="term" value="F:aspartate carbamoyltransferase activity"/>
    <property type="evidence" value="ECO:0007669"/>
    <property type="project" value="UniProtKB-UniRule"/>
</dbReference>
<dbReference type="InterPro" id="IPR036901">
    <property type="entry name" value="Asp/Orn_carbamoylTrfase_sf"/>
</dbReference>
<feature type="binding site" evidence="7">
    <location>
        <position position="299"/>
    </location>
    <ligand>
        <name>carbamoyl phosphate</name>
        <dbReference type="ChEBI" id="CHEBI:58228"/>
    </ligand>
</feature>
<comment type="similarity">
    <text evidence="2 7">Belongs to the aspartate/ornithine carbamoyltransferase superfamily. ATCase family.</text>
</comment>
<dbReference type="Pfam" id="PF02729">
    <property type="entry name" value="OTCace_N"/>
    <property type="match status" value="1"/>
</dbReference>
<keyword evidence="3 7" id="KW-0808">Transferase</keyword>
<feature type="binding site" evidence="7">
    <location>
        <position position="259"/>
    </location>
    <ligand>
        <name>L-aspartate</name>
        <dbReference type="ChEBI" id="CHEBI:29991"/>
    </ligand>
</feature>
<evidence type="ECO:0000256" key="1">
    <source>
        <dbReference type="ARBA" id="ARBA00004852"/>
    </source>
</evidence>
<dbReference type="EMBL" id="SDMK01000001">
    <property type="protein sequence ID" value="RXS97393.1"/>
    <property type="molecule type" value="Genomic_DNA"/>
</dbReference>
<dbReference type="InterPro" id="IPR006132">
    <property type="entry name" value="Asp/Orn_carbamoyltranf_P-bd"/>
</dbReference>
<evidence type="ECO:0000256" key="8">
    <source>
        <dbReference type="SAM" id="MobiDB-lite"/>
    </source>
</evidence>
<feature type="binding site" evidence="7">
    <location>
        <position position="300"/>
    </location>
    <ligand>
        <name>carbamoyl phosphate</name>
        <dbReference type="ChEBI" id="CHEBI:58228"/>
    </ligand>
</feature>
<dbReference type="GO" id="GO:0006520">
    <property type="term" value="P:amino acid metabolic process"/>
    <property type="evidence" value="ECO:0007669"/>
    <property type="project" value="InterPro"/>
</dbReference>
<evidence type="ECO:0000256" key="6">
    <source>
        <dbReference type="ARBA" id="ARBA00048859"/>
    </source>
</evidence>
<dbReference type="PRINTS" id="PR00101">
    <property type="entry name" value="ATCASE"/>
</dbReference>
<feature type="binding site" evidence="7">
    <location>
        <position position="84"/>
    </location>
    <ligand>
        <name>carbamoyl phosphate</name>
        <dbReference type="ChEBI" id="CHEBI:58228"/>
    </ligand>
</feature>
<feature type="binding site" evidence="7">
    <location>
        <position position="83"/>
    </location>
    <ligand>
        <name>carbamoyl phosphate</name>
        <dbReference type="ChEBI" id="CHEBI:58228"/>
    </ligand>
</feature>
<feature type="domain" description="Aspartate/ornithine carbamoyltransferase Asp/Orn-binding" evidence="9">
    <location>
        <begin position="189"/>
        <end position="334"/>
    </location>
</feature>
<dbReference type="GO" id="GO:0006207">
    <property type="term" value="P:'de novo' pyrimidine nucleobase biosynthetic process"/>
    <property type="evidence" value="ECO:0007669"/>
    <property type="project" value="InterPro"/>
</dbReference>
<comment type="catalytic activity">
    <reaction evidence="6 7">
        <text>carbamoyl phosphate + L-aspartate = N-carbamoyl-L-aspartate + phosphate + H(+)</text>
        <dbReference type="Rhea" id="RHEA:20013"/>
        <dbReference type="ChEBI" id="CHEBI:15378"/>
        <dbReference type="ChEBI" id="CHEBI:29991"/>
        <dbReference type="ChEBI" id="CHEBI:32814"/>
        <dbReference type="ChEBI" id="CHEBI:43474"/>
        <dbReference type="ChEBI" id="CHEBI:58228"/>
        <dbReference type="EC" id="2.1.3.2"/>
    </reaction>
</comment>
<reference evidence="11 12" key="1">
    <citation type="journal article" date="2016" name="Int. J. Syst. Evol. Microbiol.">
        <title>Acidipila dinghuensis sp. nov., an acidobacterium isolated from forest soil.</title>
        <authorList>
            <person name="Jiang Y.W."/>
            <person name="Wang J."/>
            <person name="Chen M.H."/>
            <person name="Lv Y.Y."/>
            <person name="Qiu L.H."/>
        </authorList>
    </citation>
    <scope>NUCLEOTIDE SEQUENCE [LARGE SCALE GENOMIC DNA]</scope>
    <source>
        <strain evidence="11 12">DHOF10</strain>
    </source>
</reference>
<evidence type="ECO:0000256" key="7">
    <source>
        <dbReference type="HAMAP-Rule" id="MF_00001"/>
    </source>
</evidence>
<evidence type="ECO:0000313" key="11">
    <source>
        <dbReference type="EMBL" id="RXS97393.1"/>
    </source>
</evidence>
<feature type="binding site" evidence="7">
    <location>
        <position position="203"/>
    </location>
    <ligand>
        <name>L-aspartate</name>
        <dbReference type="ChEBI" id="CHEBI:29991"/>
    </ligand>
</feature>
<comment type="caution">
    <text evidence="11">The sequence shown here is derived from an EMBL/GenBank/DDBJ whole genome shotgun (WGS) entry which is preliminary data.</text>
</comment>
<evidence type="ECO:0000313" key="12">
    <source>
        <dbReference type="Proteomes" id="UP000290253"/>
    </source>
</evidence>
<dbReference type="GO" id="GO:0016597">
    <property type="term" value="F:amino acid binding"/>
    <property type="evidence" value="ECO:0007669"/>
    <property type="project" value="InterPro"/>
</dbReference>
<dbReference type="PRINTS" id="PR00100">
    <property type="entry name" value="AOTCASE"/>
</dbReference>
<feature type="domain" description="Aspartate/ornithine carbamoyltransferase carbamoyl-P binding" evidence="10">
    <location>
        <begin position="35"/>
        <end position="173"/>
    </location>
</feature>
<dbReference type="Gene3D" id="3.40.50.1370">
    <property type="entry name" value="Aspartate/ornithine carbamoyltransferase"/>
    <property type="match status" value="2"/>
</dbReference>
<feature type="region of interest" description="Disordered" evidence="8">
    <location>
        <begin position="348"/>
        <end position="371"/>
    </location>
</feature>
<dbReference type="EC" id="2.1.3.2" evidence="7"/>
<evidence type="ECO:0000259" key="10">
    <source>
        <dbReference type="Pfam" id="PF02729"/>
    </source>
</evidence>
<evidence type="ECO:0000256" key="4">
    <source>
        <dbReference type="ARBA" id="ARBA00022975"/>
    </source>
</evidence>
<feature type="binding site" evidence="7">
    <location>
        <position position="111"/>
    </location>
    <ligand>
        <name>L-aspartate</name>
        <dbReference type="ChEBI" id="CHEBI:29991"/>
    </ligand>
</feature>
<dbReference type="HAMAP" id="MF_00001">
    <property type="entry name" value="Asp_carb_tr"/>
    <property type="match status" value="1"/>
</dbReference>
<dbReference type="OrthoDB" id="9774690at2"/>
<dbReference type="RefSeq" id="WP_129207172.1">
    <property type="nucleotide sequence ID" value="NZ_BMGU01000001.1"/>
</dbReference>
<evidence type="ECO:0000256" key="3">
    <source>
        <dbReference type="ARBA" id="ARBA00022679"/>
    </source>
</evidence>
<evidence type="ECO:0000256" key="2">
    <source>
        <dbReference type="ARBA" id="ARBA00008896"/>
    </source>
</evidence>
<organism evidence="11 12">
    <name type="scientific">Silvibacterium dinghuense</name>
    <dbReference type="NCBI Taxonomy" id="1560006"/>
    <lineage>
        <taxon>Bacteria</taxon>
        <taxon>Pseudomonadati</taxon>
        <taxon>Acidobacteriota</taxon>
        <taxon>Terriglobia</taxon>
        <taxon>Terriglobales</taxon>
        <taxon>Acidobacteriaceae</taxon>
        <taxon>Silvibacterium</taxon>
    </lineage>
</organism>
<dbReference type="NCBIfam" id="TIGR00670">
    <property type="entry name" value="asp_carb_tr"/>
    <property type="match status" value="1"/>
</dbReference>
<dbReference type="Pfam" id="PF00185">
    <property type="entry name" value="OTCace"/>
    <property type="match status" value="1"/>
</dbReference>
<comment type="pathway">
    <text evidence="1 7">Pyrimidine metabolism; UMP biosynthesis via de novo pathway; (S)-dihydroorotate from bicarbonate: step 2/3.</text>
</comment>
<dbReference type="PROSITE" id="PS00097">
    <property type="entry name" value="CARBAMOYLTRANSFERASE"/>
    <property type="match status" value="1"/>
</dbReference>
<proteinExistence type="inferred from homology"/>
<evidence type="ECO:0000256" key="5">
    <source>
        <dbReference type="ARBA" id="ARBA00043884"/>
    </source>
</evidence>
<dbReference type="UniPathway" id="UPA00070">
    <property type="reaction ID" value="UER00116"/>
</dbReference>
<dbReference type="PANTHER" id="PTHR45753">
    <property type="entry name" value="ORNITHINE CARBAMOYLTRANSFERASE, MITOCHONDRIAL"/>
    <property type="match status" value="1"/>
</dbReference>
<dbReference type="GO" id="GO:0044205">
    <property type="term" value="P:'de novo' UMP biosynthetic process"/>
    <property type="evidence" value="ECO:0007669"/>
    <property type="project" value="UniProtKB-UniRule"/>
</dbReference>
<dbReference type="PANTHER" id="PTHR45753:SF6">
    <property type="entry name" value="ASPARTATE CARBAMOYLTRANSFERASE"/>
    <property type="match status" value="1"/>
</dbReference>
<comment type="function">
    <text evidence="5 7">Catalyzes the condensation of carbamoyl phosphate and aspartate to form carbamoyl aspartate and inorganic phosphate, the committed step in the de novo pyrimidine nucleotide biosynthesis pathway.</text>
</comment>
<comment type="subunit">
    <text evidence="7">Heterododecamer (2C3:3R2) of six catalytic PyrB chains organized as two trimers (C3), and six regulatory PyrI chains organized as three dimers (R2).</text>
</comment>
<gene>
    <name evidence="7" type="primary">pyrB</name>
    <name evidence="11" type="ORF">ESZ00_05680</name>
</gene>